<keyword evidence="2" id="KW-1185">Reference proteome</keyword>
<accession>A0ABX0NNZ9</accession>
<sequence length="148" mass="16967">MDRLQVPLADCEQDFVRWAERQVSLLRAKQFEQLDIDHLVEGLEGMIGRDRRELGSRLKVVMIHLLKCEFQPALKSTSWLNTLAHQRDEIGELLQDSPSLAQGIPALARRRYRQAVLAAAREAHLPPRTFPSELPYSEDQLLDQGFVP</sequence>
<dbReference type="InterPro" id="IPR002636">
    <property type="entry name" value="DUF29"/>
</dbReference>
<dbReference type="PANTHER" id="PTHR34235">
    <property type="entry name" value="SLR1203 PROTEIN-RELATED"/>
    <property type="match status" value="1"/>
</dbReference>
<dbReference type="RefSeq" id="WP_166871456.1">
    <property type="nucleotide sequence ID" value="NZ_WHJH01000004.1"/>
</dbReference>
<dbReference type="Pfam" id="PF01724">
    <property type="entry name" value="DUF29"/>
    <property type="match status" value="1"/>
</dbReference>
<dbReference type="Proteomes" id="UP000609726">
    <property type="component" value="Unassembled WGS sequence"/>
</dbReference>
<organism evidence="1 2">
    <name type="scientific">Massilia mucilaginosa</name>
    <dbReference type="NCBI Taxonomy" id="2609282"/>
    <lineage>
        <taxon>Bacteria</taxon>
        <taxon>Pseudomonadati</taxon>
        <taxon>Pseudomonadota</taxon>
        <taxon>Betaproteobacteria</taxon>
        <taxon>Burkholderiales</taxon>
        <taxon>Oxalobacteraceae</taxon>
        <taxon>Telluria group</taxon>
        <taxon>Massilia</taxon>
    </lineage>
</organism>
<proteinExistence type="predicted"/>
<reference evidence="1 2" key="1">
    <citation type="submission" date="2019-10" db="EMBL/GenBank/DDBJ databases">
        <title>Taxonomy of Antarctic Massilia spp.: description of Massilia rubra sp. nov., Massilia aquatica sp. nov., Massilia mucilaginosa sp. nov., Massilia frigida sp. nov. isolated from streams, lakes and regoliths.</title>
        <authorList>
            <person name="Holochova P."/>
            <person name="Sedlacek I."/>
            <person name="Kralova S."/>
            <person name="Maslanova I."/>
            <person name="Busse H.-J."/>
            <person name="Stankova E."/>
            <person name="Vrbovska V."/>
            <person name="Kovarovic V."/>
            <person name="Bartak M."/>
            <person name="Svec P."/>
            <person name="Pantucek R."/>
        </authorList>
    </citation>
    <scope>NUCLEOTIDE SEQUENCE [LARGE SCALE GENOMIC DNA]</scope>
    <source>
        <strain evidence="1 2">CCM 8733</strain>
    </source>
</reference>
<comment type="caution">
    <text evidence="1">The sequence shown here is derived from an EMBL/GenBank/DDBJ whole genome shotgun (WGS) entry which is preliminary data.</text>
</comment>
<evidence type="ECO:0000313" key="1">
    <source>
        <dbReference type="EMBL" id="NHZ88584.1"/>
    </source>
</evidence>
<gene>
    <name evidence="1" type="ORF">F2P45_06035</name>
</gene>
<dbReference type="Gene3D" id="1.20.1220.20">
    <property type="entry name" value="Uncharcterised protein PF01724"/>
    <property type="match status" value="1"/>
</dbReference>
<protein>
    <submittedName>
        <fullName evidence="1">DUF29 family protein</fullName>
    </submittedName>
</protein>
<dbReference type="EMBL" id="WHJH01000004">
    <property type="protein sequence ID" value="NHZ88584.1"/>
    <property type="molecule type" value="Genomic_DNA"/>
</dbReference>
<name>A0ABX0NNZ9_9BURK</name>
<evidence type="ECO:0000313" key="2">
    <source>
        <dbReference type="Proteomes" id="UP000609726"/>
    </source>
</evidence>